<protein>
    <submittedName>
        <fullName evidence="1">Uncharacterized protein</fullName>
    </submittedName>
</protein>
<proteinExistence type="predicted"/>
<comment type="caution">
    <text evidence="1">The sequence shown here is derived from an EMBL/GenBank/DDBJ whole genome shotgun (WGS) entry which is preliminary data.</text>
</comment>
<sequence length="150" mass="17019">MEKRERERSVSPLGLHGQSSDPQNEAIRTKFRHLIVNTSQTPYERLITKQPHSHITGQNRLQTPGTPTRSVLDQPQFRAPPDSPLGGRTPPQSMMRCAHRPIRPHPLWSTPLFKWIHSPESEMSTPSEEALVQGISHVQCNPLMLPNTRS</sequence>
<dbReference type="Proteomes" id="UP001060085">
    <property type="component" value="Linkage Group LG04"/>
</dbReference>
<accession>A0ACC0B6B2</accession>
<name>A0ACC0B6B2_CATRO</name>
<evidence type="ECO:0000313" key="2">
    <source>
        <dbReference type="Proteomes" id="UP001060085"/>
    </source>
</evidence>
<evidence type="ECO:0000313" key="1">
    <source>
        <dbReference type="EMBL" id="KAI5668195.1"/>
    </source>
</evidence>
<gene>
    <name evidence="1" type="ORF">M9H77_18048</name>
</gene>
<reference evidence="2" key="1">
    <citation type="journal article" date="2023" name="Nat. Plants">
        <title>Single-cell RNA sequencing provides a high-resolution roadmap for understanding the multicellular compartmentation of specialized metabolism.</title>
        <authorList>
            <person name="Sun S."/>
            <person name="Shen X."/>
            <person name="Li Y."/>
            <person name="Li Y."/>
            <person name="Wang S."/>
            <person name="Li R."/>
            <person name="Zhang H."/>
            <person name="Shen G."/>
            <person name="Guo B."/>
            <person name="Wei J."/>
            <person name="Xu J."/>
            <person name="St-Pierre B."/>
            <person name="Chen S."/>
            <person name="Sun C."/>
        </authorList>
    </citation>
    <scope>NUCLEOTIDE SEQUENCE [LARGE SCALE GENOMIC DNA]</scope>
</reference>
<organism evidence="1 2">
    <name type="scientific">Catharanthus roseus</name>
    <name type="common">Madagascar periwinkle</name>
    <name type="synonym">Vinca rosea</name>
    <dbReference type="NCBI Taxonomy" id="4058"/>
    <lineage>
        <taxon>Eukaryota</taxon>
        <taxon>Viridiplantae</taxon>
        <taxon>Streptophyta</taxon>
        <taxon>Embryophyta</taxon>
        <taxon>Tracheophyta</taxon>
        <taxon>Spermatophyta</taxon>
        <taxon>Magnoliopsida</taxon>
        <taxon>eudicotyledons</taxon>
        <taxon>Gunneridae</taxon>
        <taxon>Pentapetalae</taxon>
        <taxon>asterids</taxon>
        <taxon>lamiids</taxon>
        <taxon>Gentianales</taxon>
        <taxon>Apocynaceae</taxon>
        <taxon>Rauvolfioideae</taxon>
        <taxon>Vinceae</taxon>
        <taxon>Catharanthinae</taxon>
        <taxon>Catharanthus</taxon>
    </lineage>
</organism>
<dbReference type="EMBL" id="CM044704">
    <property type="protein sequence ID" value="KAI5668195.1"/>
    <property type="molecule type" value="Genomic_DNA"/>
</dbReference>
<keyword evidence="2" id="KW-1185">Reference proteome</keyword>